<accession>A0A2N0R7V5</accession>
<reference evidence="1 2" key="1">
    <citation type="submission" date="2017-10" db="EMBL/GenBank/DDBJ databases">
        <title>Extensive intraspecific genome diversity in a model arbuscular mycorrhizal fungus.</title>
        <authorList>
            <person name="Chen E.C.H."/>
            <person name="Morin E."/>
            <person name="Baudet D."/>
            <person name="Noel J."/>
            <person name="Ndikumana S."/>
            <person name="Charron P."/>
            <person name="St-Onge C."/>
            <person name="Giorgi J."/>
            <person name="Grigoriev I.V."/>
            <person name="Roux C."/>
            <person name="Martin F.M."/>
            <person name="Corradi N."/>
        </authorList>
    </citation>
    <scope>NUCLEOTIDE SEQUENCE [LARGE SCALE GENOMIC DNA]</scope>
    <source>
        <strain evidence="1 2">A1</strain>
    </source>
</reference>
<comment type="caution">
    <text evidence="1">The sequence shown here is derived from an EMBL/GenBank/DDBJ whole genome shotgun (WGS) entry which is preliminary data.</text>
</comment>
<dbReference type="VEuPathDB" id="FungiDB:RhiirFUN_000827"/>
<protein>
    <submittedName>
        <fullName evidence="1">Uncharacterized protein</fullName>
    </submittedName>
</protein>
<dbReference type="VEuPathDB" id="FungiDB:FUN_014235"/>
<evidence type="ECO:0000313" key="2">
    <source>
        <dbReference type="Proteomes" id="UP000232688"/>
    </source>
</evidence>
<reference evidence="1 2" key="2">
    <citation type="submission" date="2017-10" db="EMBL/GenBank/DDBJ databases">
        <title>Genome analyses suggest a sexual origin of heterokaryosis in a supposedly ancient asexual fungus.</title>
        <authorList>
            <person name="Corradi N."/>
            <person name="Sedzielewska K."/>
            <person name="Noel J."/>
            <person name="Charron P."/>
            <person name="Farinelli L."/>
            <person name="Marton T."/>
            <person name="Kruger M."/>
            <person name="Pelin A."/>
            <person name="Brachmann A."/>
            <person name="Corradi N."/>
        </authorList>
    </citation>
    <scope>NUCLEOTIDE SEQUENCE [LARGE SCALE GENOMIC DNA]</scope>
    <source>
        <strain evidence="1 2">A1</strain>
    </source>
</reference>
<gene>
    <name evidence="1" type="ORF">RhiirA1_469492</name>
</gene>
<dbReference type="AlphaFoldDB" id="A0A2N0R7V5"/>
<dbReference type="EMBL" id="LLXH01001336">
    <property type="protein sequence ID" value="PKC59394.1"/>
    <property type="molecule type" value="Genomic_DNA"/>
</dbReference>
<sequence>MTSDIIKKYPNINVPRSYRSHHEEAGKSNLLFLYFDIYYITSAEMKNLLKGQIPEEYRLDYGKTFSEQTAKIYEKLIPELKKLMSGHYNLSKKNRRVKAAIKLYERNDANIQEFDKDELLPMLLQNDCHSIEQSDSEDESRQKLPNNKRFLHVYDREWRLNKLKHLLRNVLDPHMGRFVSFAIISHTGRLGFNRHSVGFKRLFISVFPKNIFVYLFQNEPLFRYNSALRKYHCIFKGEAGEQRLKQILNYEHWNCRQDPKTNTTGYVLFVNYEGIYGVTFSWAQNELVENDRIFQCGTVTCTFTTDSGEFVDENGIISSQEHQSESHILTHNQNSLVPCNINNNQSNPSRYRPILPRSPLQQLVSNQF</sequence>
<dbReference type="VEuPathDB" id="FungiDB:FUN_015449"/>
<organism evidence="1 2">
    <name type="scientific">Rhizophagus irregularis</name>
    <dbReference type="NCBI Taxonomy" id="588596"/>
    <lineage>
        <taxon>Eukaryota</taxon>
        <taxon>Fungi</taxon>
        <taxon>Fungi incertae sedis</taxon>
        <taxon>Mucoromycota</taxon>
        <taxon>Glomeromycotina</taxon>
        <taxon>Glomeromycetes</taxon>
        <taxon>Glomerales</taxon>
        <taxon>Glomeraceae</taxon>
        <taxon>Rhizophagus</taxon>
    </lineage>
</organism>
<dbReference type="VEuPathDB" id="FungiDB:RhiirFUN_019849"/>
<proteinExistence type="predicted"/>
<name>A0A2N0R7V5_9GLOM</name>
<dbReference type="Proteomes" id="UP000232688">
    <property type="component" value="Unassembled WGS sequence"/>
</dbReference>
<dbReference type="VEuPathDB" id="FungiDB:RhiirFUN_012960"/>
<evidence type="ECO:0000313" key="1">
    <source>
        <dbReference type="EMBL" id="PKC59394.1"/>
    </source>
</evidence>
<dbReference type="VEuPathDB" id="FungiDB:RhiirA1_469492"/>